<feature type="compositionally biased region" description="Polar residues" evidence="1">
    <location>
        <begin position="259"/>
        <end position="269"/>
    </location>
</feature>
<proteinExistence type="predicted"/>
<feature type="compositionally biased region" description="Basic and acidic residues" evidence="1">
    <location>
        <begin position="113"/>
        <end position="132"/>
    </location>
</feature>
<dbReference type="OrthoDB" id="2271080at2759"/>
<sequence>MSLDDTKWEFDIPKFWDFSNSIPQQRPSESWFCEKNISGPSFPVKKKRRALKMSTTKQTRPTKDSVFDRLARENTISFSNKHELIIEDNREAISEKVARLEKASLPYRPLNKKEATKRTKEPIKSKPEDKTNHRVMTQARSSFALQKIRHSIQEEQPVVDQEERLTREMTRHFFNELTHKTATDNQTQQPSLKHKEASQVQATISLKQSDQPPTPQEPSILSKASKAPQEQPSTISKPPVPVLKKTKDQAVLPSKKPQDQSINKSNNIDMQKEKSTQKPLLEKKIFRQKRLSEIMFFTDDRIKRARLVLAASKEKSKLFTMESNPVQPLLLQRQPSNKSVAKLKKSTSTSVPYLPFTPTIPKSPAIRK</sequence>
<feature type="region of interest" description="Disordered" evidence="1">
    <location>
        <begin position="113"/>
        <end position="134"/>
    </location>
</feature>
<organism evidence="2 3">
    <name type="scientific">Rhizopus stolonifer</name>
    <name type="common">Rhizopus nigricans</name>
    <dbReference type="NCBI Taxonomy" id="4846"/>
    <lineage>
        <taxon>Eukaryota</taxon>
        <taxon>Fungi</taxon>
        <taxon>Fungi incertae sedis</taxon>
        <taxon>Mucoromycota</taxon>
        <taxon>Mucoromycotina</taxon>
        <taxon>Mucoromycetes</taxon>
        <taxon>Mucorales</taxon>
        <taxon>Mucorineae</taxon>
        <taxon>Rhizopodaceae</taxon>
        <taxon>Rhizopus</taxon>
    </lineage>
</organism>
<feature type="compositionally biased region" description="Basic and acidic residues" evidence="1">
    <location>
        <begin position="270"/>
        <end position="279"/>
    </location>
</feature>
<feature type="compositionally biased region" description="Polar residues" evidence="1">
    <location>
        <begin position="198"/>
        <end position="211"/>
    </location>
</feature>
<gene>
    <name evidence="2" type="ORF">CU098_003551</name>
</gene>
<feature type="region of interest" description="Disordered" evidence="1">
    <location>
        <begin position="178"/>
        <end position="279"/>
    </location>
</feature>
<feature type="region of interest" description="Disordered" evidence="1">
    <location>
        <begin position="43"/>
        <end position="64"/>
    </location>
</feature>
<evidence type="ECO:0000256" key="1">
    <source>
        <dbReference type="SAM" id="MobiDB-lite"/>
    </source>
</evidence>
<dbReference type="Proteomes" id="UP000253551">
    <property type="component" value="Unassembled WGS sequence"/>
</dbReference>
<reference evidence="2 3" key="1">
    <citation type="journal article" date="2018" name="G3 (Bethesda)">
        <title>Phylogenetic and Phylogenomic Definition of Rhizopus Species.</title>
        <authorList>
            <person name="Gryganskyi A.P."/>
            <person name="Golan J."/>
            <person name="Dolatabadi S."/>
            <person name="Mondo S."/>
            <person name="Robb S."/>
            <person name="Idnurm A."/>
            <person name="Muszewska A."/>
            <person name="Steczkiewicz K."/>
            <person name="Masonjones S."/>
            <person name="Liao H.L."/>
            <person name="Gajdeczka M.T."/>
            <person name="Anike F."/>
            <person name="Vuek A."/>
            <person name="Anishchenko I.M."/>
            <person name="Voigt K."/>
            <person name="de Hoog G.S."/>
            <person name="Smith M.E."/>
            <person name="Heitman J."/>
            <person name="Vilgalys R."/>
            <person name="Stajich J.E."/>
        </authorList>
    </citation>
    <scope>NUCLEOTIDE SEQUENCE [LARGE SCALE GENOMIC DNA]</scope>
    <source>
        <strain evidence="2 3">LSU 92-RS-03</strain>
    </source>
</reference>
<evidence type="ECO:0000313" key="2">
    <source>
        <dbReference type="EMBL" id="RCH78407.1"/>
    </source>
</evidence>
<dbReference type="EMBL" id="PJQM01007269">
    <property type="protein sequence ID" value="RCH78407.1"/>
    <property type="molecule type" value="Genomic_DNA"/>
</dbReference>
<protein>
    <submittedName>
        <fullName evidence="2">Uncharacterized protein</fullName>
    </submittedName>
</protein>
<accession>A0A367IL47</accession>
<keyword evidence="3" id="KW-1185">Reference proteome</keyword>
<comment type="caution">
    <text evidence="2">The sequence shown here is derived from an EMBL/GenBank/DDBJ whole genome shotgun (WGS) entry which is preliminary data.</text>
</comment>
<dbReference type="AlphaFoldDB" id="A0A367IL47"/>
<evidence type="ECO:0000313" key="3">
    <source>
        <dbReference type="Proteomes" id="UP000253551"/>
    </source>
</evidence>
<name>A0A367IL47_RHIST</name>